<dbReference type="Proteomes" id="UP000184139">
    <property type="component" value="Unassembled WGS sequence"/>
</dbReference>
<organism evidence="1 2">
    <name type="scientific">Desulfofustis glycolicus DSM 9705</name>
    <dbReference type="NCBI Taxonomy" id="1121409"/>
    <lineage>
        <taxon>Bacteria</taxon>
        <taxon>Pseudomonadati</taxon>
        <taxon>Thermodesulfobacteriota</taxon>
        <taxon>Desulfobulbia</taxon>
        <taxon>Desulfobulbales</taxon>
        <taxon>Desulfocapsaceae</taxon>
        <taxon>Desulfofustis</taxon>
    </lineage>
</organism>
<evidence type="ECO:0000313" key="1">
    <source>
        <dbReference type="EMBL" id="SHI09925.1"/>
    </source>
</evidence>
<accession>A0A1M5YCZ6</accession>
<sequence>MPYTRILSLCERCGSEDIYDFQLVLHDDPTLFDEEIVSIDQCEKCEKKTSSNKELSYERNRS</sequence>
<reference evidence="1 2" key="1">
    <citation type="submission" date="2016-11" db="EMBL/GenBank/DDBJ databases">
        <authorList>
            <person name="Jaros S."/>
            <person name="Januszkiewicz K."/>
            <person name="Wedrychowicz H."/>
        </authorList>
    </citation>
    <scope>NUCLEOTIDE SEQUENCE [LARGE SCALE GENOMIC DNA]</scope>
    <source>
        <strain evidence="1 2">DSM 9705</strain>
    </source>
</reference>
<protein>
    <submittedName>
        <fullName evidence="1">Uncharacterized protein</fullName>
    </submittedName>
</protein>
<proteinExistence type="predicted"/>
<name>A0A1M5YCZ6_9BACT</name>
<gene>
    <name evidence="1" type="ORF">SAMN02745124_03892</name>
</gene>
<keyword evidence="2" id="KW-1185">Reference proteome</keyword>
<dbReference type="EMBL" id="FQXS01000033">
    <property type="protein sequence ID" value="SHI09925.1"/>
    <property type="molecule type" value="Genomic_DNA"/>
</dbReference>
<evidence type="ECO:0000313" key="2">
    <source>
        <dbReference type="Proteomes" id="UP000184139"/>
    </source>
</evidence>
<dbReference type="AlphaFoldDB" id="A0A1M5YCZ6"/>